<evidence type="ECO:0000259" key="1">
    <source>
        <dbReference type="Pfam" id="PF21473"/>
    </source>
</evidence>
<feature type="domain" description="Single-stranded DNA binding protein Ssb-like OB fold" evidence="1">
    <location>
        <begin position="11"/>
        <end position="63"/>
    </location>
</feature>
<organism evidence="2 3">
    <name type="scientific">Lunasporangiospora selenospora</name>
    <dbReference type="NCBI Taxonomy" id="979761"/>
    <lineage>
        <taxon>Eukaryota</taxon>
        <taxon>Fungi</taxon>
        <taxon>Fungi incertae sedis</taxon>
        <taxon>Mucoromycota</taxon>
        <taxon>Mortierellomycotina</taxon>
        <taxon>Mortierellomycetes</taxon>
        <taxon>Mortierellales</taxon>
        <taxon>Mortierellaceae</taxon>
        <taxon>Lunasporangiospora</taxon>
    </lineage>
</organism>
<dbReference type="SUPFAM" id="SSF50249">
    <property type="entry name" value="Nucleic acid-binding proteins"/>
    <property type="match status" value="1"/>
</dbReference>
<dbReference type="OrthoDB" id="2274046at2759"/>
<evidence type="ECO:0000313" key="2">
    <source>
        <dbReference type="EMBL" id="KAF9582914.1"/>
    </source>
</evidence>
<evidence type="ECO:0000313" key="3">
    <source>
        <dbReference type="Proteomes" id="UP000780801"/>
    </source>
</evidence>
<gene>
    <name evidence="2" type="ORF">BGW38_010587</name>
</gene>
<accession>A0A9P6FWR7</accession>
<dbReference type="EMBL" id="JAABOA010000879">
    <property type="protein sequence ID" value="KAF9582914.1"/>
    <property type="molecule type" value="Genomic_DNA"/>
</dbReference>
<dbReference type="InterPro" id="IPR012340">
    <property type="entry name" value="NA-bd_OB-fold"/>
</dbReference>
<comment type="caution">
    <text evidence="2">The sequence shown here is derived from an EMBL/GenBank/DDBJ whole genome shotgun (WGS) entry which is preliminary data.</text>
</comment>
<dbReference type="InterPro" id="IPR048970">
    <property type="entry name" value="OB_Ssb-like"/>
</dbReference>
<keyword evidence="3" id="KW-1185">Reference proteome</keyword>
<protein>
    <recommendedName>
        <fullName evidence="1">Single-stranded DNA binding protein Ssb-like OB fold domain-containing protein</fullName>
    </recommendedName>
</protein>
<dbReference type="Proteomes" id="UP000780801">
    <property type="component" value="Unassembled WGS sequence"/>
</dbReference>
<proteinExistence type="predicted"/>
<dbReference type="Gene3D" id="2.40.50.140">
    <property type="entry name" value="Nucleic acid-binding proteins"/>
    <property type="match status" value="1"/>
</dbReference>
<reference evidence="2" key="1">
    <citation type="journal article" date="2020" name="Fungal Divers.">
        <title>Resolving the Mortierellaceae phylogeny through synthesis of multi-gene phylogenetics and phylogenomics.</title>
        <authorList>
            <person name="Vandepol N."/>
            <person name="Liber J."/>
            <person name="Desiro A."/>
            <person name="Na H."/>
            <person name="Kennedy M."/>
            <person name="Barry K."/>
            <person name="Grigoriev I.V."/>
            <person name="Miller A.N."/>
            <person name="O'Donnell K."/>
            <person name="Stajich J.E."/>
            <person name="Bonito G."/>
        </authorList>
    </citation>
    <scope>NUCLEOTIDE SEQUENCE</scope>
    <source>
        <strain evidence="2">KOD1015</strain>
    </source>
</reference>
<dbReference type="Pfam" id="PF21473">
    <property type="entry name" value="OB_Ssb-like"/>
    <property type="match status" value="1"/>
</dbReference>
<dbReference type="AlphaFoldDB" id="A0A9P6FWR7"/>
<name>A0A9P6FWR7_9FUNG</name>
<sequence>MSTQFVNVASLMPGQHNCNLKLRVLSVETIAETVHPETGRVIHSAEAIVGDDTACILLNLKNGMIVAHYVAFP</sequence>